<dbReference type="AlphaFoldDB" id="A0A6J6MPX2"/>
<evidence type="ECO:0000313" key="1">
    <source>
        <dbReference type="EMBL" id="CAB4675932.1"/>
    </source>
</evidence>
<gene>
    <name evidence="1" type="ORF">UFOPK2334_00833</name>
</gene>
<sequence>MTAVTNATPINTGDAVRDVRFGLRAEFWRAITPVIPRNRAAGRPRNKATGRAMIGPSTMVPINTNKIPIPRYELLAPDITNPTTAIPRIIDANPVMRRLRPGAAISSAVARIAANGGTLPARRAGKMADRTVTMSPMMMVDTTVFCDTTRPPFGMSMLTARRSALRPADKPIPATRPMIEPMRPTAMDSINMVRVICLRLAPMARNNAFSR</sequence>
<protein>
    <submittedName>
        <fullName evidence="1">Unannotated protein</fullName>
    </submittedName>
</protein>
<accession>A0A6J6MPX2</accession>
<organism evidence="1">
    <name type="scientific">freshwater metagenome</name>
    <dbReference type="NCBI Taxonomy" id="449393"/>
    <lineage>
        <taxon>unclassified sequences</taxon>
        <taxon>metagenomes</taxon>
        <taxon>ecological metagenomes</taxon>
    </lineage>
</organism>
<proteinExistence type="predicted"/>
<reference evidence="1" key="1">
    <citation type="submission" date="2020-05" db="EMBL/GenBank/DDBJ databases">
        <authorList>
            <person name="Chiriac C."/>
            <person name="Salcher M."/>
            <person name="Ghai R."/>
            <person name="Kavagutti S V."/>
        </authorList>
    </citation>
    <scope>NUCLEOTIDE SEQUENCE</scope>
</reference>
<dbReference type="EMBL" id="CAEZXA010000062">
    <property type="protein sequence ID" value="CAB4675932.1"/>
    <property type="molecule type" value="Genomic_DNA"/>
</dbReference>
<name>A0A6J6MPX2_9ZZZZ</name>